<organism evidence="2 3">
    <name type="scientific">Castanea mollissima</name>
    <name type="common">Chinese chestnut</name>
    <dbReference type="NCBI Taxonomy" id="60419"/>
    <lineage>
        <taxon>Eukaryota</taxon>
        <taxon>Viridiplantae</taxon>
        <taxon>Streptophyta</taxon>
        <taxon>Embryophyta</taxon>
        <taxon>Tracheophyta</taxon>
        <taxon>Spermatophyta</taxon>
        <taxon>Magnoliopsida</taxon>
        <taxon>eudicotyledons</taxon>
        <taxon>Gunneridae</taxon>
        <taxon>Pentapetalae</taxon>
        <taxon>rosids</taxon>
        <taxon>fabids</taxon>
        <taxon>Fagales</taxon>
        <taxon>Fagaceae</taxon>
        <taxon>Castanea</taxon>
    </lineage>
</organism>
<keyword evidence="3" id="KW-1185">Reference proteome</keyword>
<dbReference type="AlphaFoldDB" id="A0A8J4QSZ4"/>
<comment type="caution">
    <text evidence="2">The sequence shown here is derived from an EMBL/GenBank/DDBJ whole genome shotgun (WGS) entry which is preliminary data.</text>
</comment>
<reference evidence="2" key="1">
    <citation type="submission" date="2020-03" db="EMBL/GenBank/DDBJ databases">
        <title>Castanea mollissima Vanexum genome sequencing.</title>
        <authorList>
            <person name="Staton M."/>
        </authorList>
    </citation>
    <scope>NUCLEOTIDE SEQUENCE</scope>
    <source>
        <tissue evidence="2">Leaf</tissue>
    </source>
</reference>
<protein>
    <submittedName>
        <fullName evidence="2">Uncharacterized protein</fullName>
    </submittedName>
</protein>
<evidence type="ECO:0000313" key="3">
    <source>
        <dbReference type="Proteomes" id="UP000737018"/>
    </source>
</evidence>
<dbReference type="Proteomes" id="UP000737018">
    <property type="component" value="Unassembled WGS sequence"/>
</dbReference>
<feature type="region of interest" description="Disordered" evidence="1">
    <location>
        <begin position="1"/>
        <end position="50"/>
    </location>
</feature>
<evidence type="ECO:0000313" key="2">
    <source>
        <dbReference type="EMBL" id="KAF3957502.1"/>
    </source>
</evidence>
<gene>
    <name evidence="2" type="ORF">CMV_017492</name>
</gene>
<name>A0A8J4QSZ4_9ROSI</name>
<accession>A0A8J4QSZ4</accession>
<proteinExistence type="predicted"/>
<evidence type="ECO:0000256" key="1">
    <source>
        <dbReference type="SAM" id="MobiDB-lite"/>
    </source>
</evidence>
<dbReference type="EMBL" id="JRKL02002804">
    <property type="protein sequence ID" value="KAF3957502.1"/>
    <property type="molecule type" value="Genomic_DNA"/>
</dbReference>
<sequence>MKPTQTKSPPPNPKTPTGLLIESVVPSNDGKKRTLRQLPIEPRSQQEKNTPATLSSLLDFFNSNQISRSLSWSLSLSLSLARSDTFSKVLVRFLK</sequence>